<dbReference type="Gene3D" id="2.30.30.60">
    <property type="match status" value="1"/>
</dbReference>
<reference evidence="7 8" key="1">
    <citation type="submission" date="2019-12" db="EMBL/GenBank/DDBJ databases">
        <title>Genomic-based taxomic classification of the family Erythrobacteraceae.</title>
        <authorList>
            <person name="Xu L."/>
        </authorList>
    </citation>
    <scope>NUCLEOTIDE SEQUENCE [LARGE SCALE GENOMIC DNA]</scope>
    <source>
        <strain evidence="7 8">LMG 29518</strain>
    </source>
</reference>
<evidence type="ECO:0000256" key="2">
    <source>
        <dbReference type="ARBA" id="ARBA00022692"/>
    </source>
</evidence>
<keyword evidence="2 5" id="KW-0812">Transmembrane</keyword>
<gene>
    <name evidence="7" type="ORF">GRI91_06715</name>
</gene>
<dbReference type="InterPro" id="IPR023408">
    <property type="entry name" value="MscS_beta-dom_sf"/>
</dbReference>
<dbReference type="OrthoDB" id="9792218at2"/>
<evidence type="ECO:0000259" key="6">
    <source>
        <dbReference type="Pfam" id="PF00924"/>
    </source>
</evidence>
<organism evidence="7 8">
    <name type="scientific">Altericroceibacterium endophyticum</name>
    <dbReference type="NCBI Taxonomy" id="1808508"/>
    <lineage>
        <taxon>Bacteria</taxon>
        <taxon>Pseudomonadati</taxon>
        <taxon>Pseudomonadota</taxon>
        <taxon>Alphaproteobacteria</taxon>
        <taxon>Sphingomonadales</taxon>
        <taxon>Erythrobacteraceae</taxon>
        <taxon>Altericroceibacterium</taxon>
    </lineage>
</organism>
<dbReference type="EMBL" id="WTYT01000002">
    <property type="protein sequence ID" value="MXO65441.1"/>
    <property type="molecule type" value="Genomic_DNA"/>
</dbReference>
<feature type="transmembrane region" description="Helical" evidence="5">
    <location>
        <begin position="20"/>
        <end position="41"/>
    </location>
</feature>
<comment type="subcellular location">
    <subcellularLocation>
        <location evidence="1">Membrane</location>
    </subcellularLocation>
</comment>
<evidence type="ECO:0000256" key="1">
    <source>
        <dbReference type="ARBA" id="ARBA00004370"/>
    </source>
</evidence>
<feature type="transmembrane region" description="Helical" evidence="5">
    <location>
        <begin position="69"/>
        <end position="90"/>
    </location>
</feature>
<accession>A0A6I4T5M1</accession>
<evidence type="ECO:0000313" key="8">
    <source>
        <dbReference type="Proteomes" id="UP000438476"/>
    </source>
</evidence>
<feature type="transmembrane region" description="Helical" evidence="5">
    <location>
        <begin position="140"/>
        <end position="161"/>
    </location>
</feature>
<keyword evidence="8" id="KW-1185">Reference proteome</keyword>
<dbReference type="Proteomes" id="UP000438476">
    <property type="component" value="Unassembled WGS sequence"/>
</dbReference>
<evidence type="ECO:0000313" key="7">
    <source>
        <dbReference type="EMBL" id="MXO65441.1"/>
    </source>
</evidence>
<comment type="caution">
    <text evidence="7">The sequence shown here is derived from an EMBL/GenBank/DDBJ whole genome shotgun (WGS) entry which is preliminary data.</text>
</comment>
<proteinExistence type="predicted"/>
<keyword evidence="3 5" id="KW-1133">Transmembrane helix</keyword>
<evidence type="ECO:0000256" key="4">
    <source>
        <dbReference type="ARBA" id="ARBA00023136"/>
    </source>
</evidence>
<dbReference type="GO" id="GO:0008381">
    <property type="term" value="F:mechanosensitive monoatomic ion channel activity"/>
    <property type="evidence" value="ECO:0007669"/>
    <property type="project" value="UniProtKB-ARBA"/>
</dbReference>
<feature type="transmembrane region" description="Helical" evidence="5">
    <location>
        <begin position="96"/>
        <end position="119"/>
    </location>
</feature>
<dbReference type="InterPro" id="IPR006685">
    <property type="entry name" value="MscS_channel_2nd"/>
</dbReference>
<dbReference type="RefSeq" id="WP_160735835.1">
    <property type="nucleotide sequence ID" value="NZ_WTYT01000002.1"/>
</dbReference>
<keyword evidence="4 5" id="KW-0472">Membrane</keyword>
<dbReference type="InterPro" id="IPR010920">
    <property type="entry name" value="LSM_dom_sf"/>
</dbReference>
<protein>
    <submittedName>
        <fullName evidence="7">Mechanosensitive ion channel</fullName>
    </submittedName>
</protein>
<dbReference type="Pfam" id="PF00924">
    <property type="entry name" value="MS_channel_2nd"/>
    <property type="match status" value="1"/>
</dbReference>
<feature type="domain" description="Mechanosensitive ion channel MscS" evidence="6">
    <location>
        <begin position="190"/>
        <end position="255"/>
    </location>
</feature>
<dbReference type="PANTHER" id="PTHR30566:SF25">
    <property type="entry name" value="INNER MEMBRANE PROTEIN"/>
    <property type="match status" value="1"/>
</dbReference>
<dbReference type="SUPFAM" id="SSF50182">
    <property type="entry name" value="Sm-like ribonucleoproteins"/>
    <property type="match status" value="1"/>
</dbReference>
<evidence type="ECO:0000256" key="5">
    <source>
        <dbReference type="SAM" id="Phobius"/>
    </source>
</evidence>
<name>A0A6I4T5M1_9SPHN</name>
<dbReference type="GO" id="GO:0016020">
    <property type="term" value="C:membrane"/>
    <property type="evidence" value="ECO:0007669"/>
    <property type="project" value="UniProtKB-SubCell"/>
</dbReference>
<sequence>MLEQLDLYLLDFSDWAPTALRIVLATIVALVAALAVHWLLFRFLRRFAKASDSESDNIVVRRLARPSRWALVALFLVIAGRSLPALENMWDDVSGLIMPLLIGWMAVAILHALVEAMILRSDISVSDNRAARRRRTRLAIFNRIATFIIVFVTVALMLLAIPGVRDIGVTLMASAGLGALAVGAAAQPALKSLIAGFQMAVTEPVIVGDAVIIGGEWGWVEEIRTTYVVVKVWDERRLVVPTSKFLDEIFQNWTKTTSELLGTVYLYVDPTTKLDPIRAKFMEIIESNERWDGRVKHMQITDLTRDAIEVRLLMTAKDSPTLYDLRCDIREALIQWIAETMPDALVRHRIVTTAPVALDGIGPVSGEALAQMQAPTFQGADRKGAGKD</sequence>
<evidence type="ECO:0000256" key="3">
    <source>
        <dbReference type="ARBA" id="ARBA00022989"/>
    </source>
</evidence>
<dbReference type="PANTHER" id="PTHR30566">
    <property type="entry name" value="YNAI-RELATED MECHANOSENSITIVE ION CHANNEL"/>
    <property type="match status" value="1"/>
</dbReference>
<dbReference type="AlphaFoldDB" id="A0A6I4T5M1"/>
<dbReference type="Gene3D" id="1.10.287.1260">
    <property type="match status" value="1"/>
</dbReference>